<dbReference type="VEuPathDB" id="GiardiaDB:GMRT_10497"/>
<feature type="region of interest" description="Disordered" evidence="1">
    <location>
        <begin position="1"/>
        <end position="46"/>
    </location>
</feature>
<feature type="region of interest" description="Disordered" evidence="1">
    <location>
        <begin position="280"/>
        <end position="318"/>
    </location>
</feature>
<feature type="region of interest" description="Disordered" evidence="1">
    <location>
        <begin position="61"/>
        <end position="127"/>
    </location>
</feature>
<feature type="region of interest" description="Disordered" evidence="1">
    <location>
        <begin position="227"/>
        <end position="258"/>
    </location>
</feature>
<accession>A0A4Z1SLI8</accession>
<name>A0A4Z1SLI8_GIAMU</name>
<dbReference type="EMBL" id="VDLU01000005">
    <property type="protein sequence ID" value="TNJ26512.1"/>
    <property type="molecule type" value="Genomic_DNA"/>
</dbReference>
<evidence type="ECO:0000256" key="1">
    <source>
        <dbReference type="SAM" id="MobiDB-lite"/>
    </source>
</evidence>
<gene>
    <name evidence="2" type="ORF">GMRT_10497</name>
</gene>
<organism evidence="2 3">
    <name type="scientific">Giardia muris</name>
    <dbReference type="NCBI Taxonomy" id="5742"/>
    <lineage>
        <taxon>Eukaryota</taxon>
        <taxon>Metamonada</taxon>
        <taxon>Diplomonadida</taxon>
        <taxon>Hexamitidae</taxon>
        <taxon>Giardiinae</taxon>
        <taxon>Giardia</taxon>
    </lineage>
</organism>
<proteinExistence type="predicted"/>
<feature type="compositionally biased region" description="Basic and acidic residues" evidence="1">
    <location>
        <begin position="11"/>
        <end position="42"/>
    </location>
</feature>
<reference evidence="2 3" key="1">
    <citation type="submission" date="2019-05" db="EMBL/GenBank/DDBJ databases">
        <title>The compact genome of Giardia muris reveals important steps in the evolution of intestinal protozoan parasites.</title>
        <authorList>
            <person name="Xu F."/>
            <person name="Jimenez-Gonzalez A."/>
            <person name="Einarsson E."/>
            <person name="Astvaldsson A."/>
            <person name="Peirasmaki D."/>
            <person name="Eckmann L."/>
            <person name="Andersson J.O."/>
            <person name="Svard S.G."/>
            <person name="Jerlstrom-Hultqvist J."/>
        </authorList>
    </citation>
    <scope>NUCLEOTIDE SEQUENCE [LARGE SCALE GENOMIC DNA]</scope>
    <source>
        <strain evidence="2 3">Roberts-Thomson</strain>
    </source>
</reference>
<dbReference type="Proteomes" id="UP000315496">
    <property type="component" value="Chromosome 5"/>
</dbReference>
<evidence type="ECO:0000313" key="3">
    <source>
        <dbReference type="Proteomes" id="UP000315496"/>
    </source>
</evidence>
<comment type="caution">
    <text evidence="2">The sequence shown here is derived from an EMBL/GenBank/DDBJ whole genome shotgun (WGS) entry which is preliminary data.</text>
</comment>
<feature type="compositionally biased region" description="Low complexity" evidence="1">
    <location>
        <begin position="195"/>
        <end position="205"/>
    </location>
</feature>
<dbReference type="OrthoDB" id="10257562at2759"/>
<protein>
    <submittedName>
        <fullName evidence="2">Uncharacterized protein</fullName>
    </submittedName>
</protein>
<feature type="compositionally biased region" description="Pro residues" evidence="1">
    <location>
        <begin position="1"/>
        <end position="10"/>
    </location>
</feature>
<feature type="region of interest" description="Disordered" evidence="1">
    <location>
        <begin position="192"/>
        <end position="213"/>
    </location>
</feature>
<dbReference type="AlphaFoldDB" id="A0A4Z1SLI8"/>
<keyword evidence="3" id="KW-1185">Reference proteome</keyword>
<evidence type="ECO:0000313" key="2">
    <source>
        <dbReference type="EMBL" id="TNJ26512.1"/>
    </source>
</evidence>
<sequence>MSTLKPPPRIDPQHLKASEADLSELEERLQNRPKSAGHDPNDITKAIARSRDIITMFDRLSLDSSAPSEEADSERVETAPPSAQIQSVPEPQKEHVAPPVDASSPAHESLADEEPIGGVEGRQLDPLPSIDHLNYDVEEVDGSQVIRIPSAVAGSLADSVTPGMTSPLLRSGVAASTRLAMRSIVLCDTPTKVHSPAATSTSTPKTEPKKTPDIMLTKTDLIQSLTADRLASSRGPPSLAVSALAGRDISEEDDQRPQVSVDKAILQTIDTLIKSASQVAPGASHPVDGLSDQAQASSGKKQEGRTLIPTERGEPPQTRAYTKKELATIQRLTDLMPSEQTKLMRTLQACLSGADIPSSTSKQRAIGPPEVLFEYVEGTGDLLIKITQLVRTSNKRCYAPGVVFNDKTEETMRVLVPAATMGTKLRLVNRISPVLEQWREEKAEASKKANAVKTMRSAQLLKPVQKSLGWLVAFIDNLFKARHQYLEHEAERCIAANNEVFAPQSFDDFIDTYIKGKVGNVSRASTLRIELLDAVQRYYYVSAHARLFYLFLPSFHTGGALPNRRLNYANQCVAFVLNLRQICSTICFDRRIKISDAVRHQAEQRFLQKGLDPALFAQGNIESDRYGTAMKTPKSRPSTGSAIPSGKLFIGGASFNPVNPLGLPRTYDAKVIQFPTHKAFLSNAIFCLLGEYEGLTTKILRHVEKAGVWIQAKSNPSRPTCDVIEGEIYTVLEAALDAFEQILVSFNGVENSSDLQHDSGFNFNAQESASDEADSPSSQLTAGLFVIPDVEDEPDLPIEGALATDADVEALLLGIETGLDHGTKGDGLEFENETDSDWANQLFPGQLE</sequence>
<feature type="region of interest" description="Disordered" evidence="1">
    <location>
        <begin position="758"/>
        <end position="777"/>
    </location>
</feature>